<feature type="domain" description="Xylose isomerase-like TIM barrel" evidence="2">
    <location>
        <begin position="28"/>
        <end position="225"/>
    </location>
</feature>
<dbReference type="InterPro" id="IPR047715">
    <property type="entry name" value="EboA_dom"/>
</dbReference>
<dbReference type="InterPro" id="IPR050312">
    <property type="entry name" value="IolE/XylAMocC-like"/>
</dbReference>
<evidence type="ECO:0000313" key="4">
    <source>
        <dbReference type="Proteomes" id="UP000400924"/>
    </source>
</evidence>
<evidence type="ECO:0000259" key="2">
    <source>
        <dbReference type="Pfam" id="PF01261"/>
    </source>
</evidence>
<proteinExistence type="predicted"/>
<dbReference type="PANTHER" id="PTHR12110">
    <property type="entry name" value="HYDROXYPYRUVATE ISOMERASE"/>
    <property type="match status" value="1"/>
</dbReference>
<dbReference type="EMBL" id="VJZC01000103">
    <property type="protein sequence ID" value="MPY58796.1"/>
    <property type="molecule type" value="Genomic_DNA"/>
</dbReference>
<accession>A0A5N8XI93</accession>
<dbReference type="InterPro" id="IPR013022">
    <property type="entry name" value="Xyl_isomerase-like_TIM-brl"/>
</dbReference>
<dbReference type="Pfam" id="PF01261">
    <property type="entry name" value="AP_endonuc_2"/>
    <property type="match status" value="1"/>
</dbReference>
<dbReference type="RefSeq" id="WP_152772326.1">
    <property type="nucleotide sequence ID" value="NZ_VJZC01000103.1"/>
</dbReference>
<dbReference type="PANTHER" id="PTHR12110:SF52">
    <property type="entry name" value="XYLOSE ISOMERASE"/>
    <property type="match status" value="1"/>
</dbReference>
<name>A0A5N8XI93_9ACTN</name>
<keyword evidence="3" id="KW-0413">Isomerase</keyword>
<dbReference type="Gene3D" id="3.20.20.150">
    <property type="entry name" value="Divalent-metal-dependent TIM barrel enzymes"/>
    <property type="match status" value="1"/>
</dbReference>
<gene>
    <name evidence="3" type="ORF">FNH08_16975</name>
</gene>
<dbReference type="Proteomes" id="UP000400924">
    <property type="component" value="Unassembled WGS sequence"/>
</dbReference>
<feature type="compositionally biased region" description="Low complexity" evidence="1">
    <location>
        <begin position="516"/>
        <end position="530"/>
    </location>
</feature>
<dbReference type="NCBIfam" id="NF035938">
    <property type="entry name" value="EboA_domain"/>
    <property type="match status" value="1"/>
</dbReference>
<comment type="caution">
    <text evidence="3">The sequence shown here is derived from an EMBL/GenBank/DDBJ whole genome shotgun (WGS) entry which is preliminary data.</text>
</comment>
<dbReference type="GO" id="GO:0016853">
    <property type="term" value="F:isomerase activity"/>
    <property type="evidence" value="ECO:0007669"/>
    <property type="project" value="UniProtKB-KW"/>
</dbReference>
<organism evidence="3 4">
    <name type="scientific">Streptomyces spongiae</name>
    <dbReference type="NCBI Taxonomy" id="565072"/>
    <lineage>
        <taxon>Bacteria</taxon>
        <taxon>Bacillati</taxon>
        <taxon>Actinomycetota</taxon>
        <taxon>Actinomycetes</taxon>
        <taxon>Kitasatosporales</taxon>
        <taxon>Streptomycetaceae</taxon>
        <taxon>Streptomyces</taxon>
    </lineage>
</organism>
<reference evidence="3 4" key="1">
    <citation type="submission" date="2019-07" db="EMBL/GenBank/DDBJ databases">
        <title>New species of Amycolatopsis and Streptomyces.</title>
        <authorList>
            <person name="Duangmal K."/>
            <person name="Teo W.F.A."/>
            <person name="Lipun K."/>
        </authorList>
    </citation>
    <scope>NUCLEOTIDE SEQUENCE [LARGE SCALE GENOMIC DNA]</scope>
    <source>
        <strain evidence="3 4">NBRC 106415</strain>
    </source>
</reference>
<dbReference type="OrthoDB" id="1900402at2"/>
<evidence type="ECO:0000313" key="3">
    <source>
        <dbReference type="EMBL" id="MPY58796.1"/>
    </source>
</evidence>
<dbReference type="AlphaFoldDB" id="A0A5N8XI93"/>
<sequence>MNPPFAPFAFGCRTSVFTHHRLHDVLTILADLGYDGLALSLDHNHLDPFASDLPQRVDSIVQRLRWHDLSLVVEADAPFLLDPWDRHQPTMMDAGALAKSRIEMLLQSVHLAADLGAETVKLVSGPTPAGLSEAEAWHRLTRGIEAVLALAERYGISLALEPAPGMSVDTLGRFLELVERVDHHQCLGLALDFGNPSVWEGKELAAYLDGIASRLVHVQMAGSDDDNSVLAALRDIEYRGLVCADLSAGSLDAPQAAHRALEQMCIAVMDLPPAAVVDEEPLRTGPVAESNGLSAPLSVASLLSMGLEPSAQAWLNEAVVRVAMDPGVIVELFSEAGSRCGQARLNGLWTAGEAARVLLLSTLPLGGEELAASVGDLYRQGGQPEQRAVLRALDVLDSEERRLSGHGLGECALPLIHEALRSDDMALVEAAIGEYAANHLPAEEYSQAVLACVQHEITPDGVSKFCEAARYEIPGDRDAARRVPLAPQHLSWSARSTVATLLQHLFDQDRSATEDGPSSTPGGSEPSQAR</sequence>
<evidence type="ECO:0000256" key="1">
    <source>
        <dbReference type="SAM" id="MobiDB-lite"/>
    </source>
</evidence>
<dbReference type="InterPro" id="IPR036237">
    <property type="entry name" value="Xyl_isomerase-like_sf"/>
</dbReference>
<keyword evidence="4" id="KW-1185">Reference proteome</keyword>
<protein>
    <submittedName>
        <fullName evidence="3">Sugar phosphate isomerase/epimerase</fullName>
    </submittedName>
</protein>
<feature type="region of interest" description="Disordered" evidence="1">
    <location>
        <begin position="506"/>
        <end position="530"/>
    </location>
</feature>
<dbReference type="SUPFAM" id="SSF51658">
    <property type="entry name" value="Xylose isomerase-like"/>
    <property type="match status" value="1"/>
</dbReference>